<evidence type="ECO:0000313" key="4">
    <source>
        <dbReference type="EMBL" id="KAK5820315.1"/>
    </source>
</evidence>
<protein>
    <recommendedName>
        <fullName evidence="3">CCHC-type domain-containing protein</fullName>
    </recommendedName>
</protein>
<keyword evidence="1" id="KW-0862">Zinc</keyword>
<dbReference type="EMBL" id="JARKNE010000007">
    <property type="protein sequence ID" value="KAK5820315.1"/>
    <property type="molecule type" value="Genomic_DNA"/>
</dbReference>
<dbReference type="Pfam" id="PF03732">
    <property type="entry name" value="Retrotrans_gag"/>
    <property type="match status" value="1"/>
</dbReference>
<evidence type="ECO:0000256" key="2">
    <source>
        <dbReference type="SAM" id="MobiDB-lite"/>
    </source>
</evidence>
<evidence type="ECO:0000256" key="1">
    <source>
        <dbReference type="PROSITE-ProRule" id="PRU00047"/>
    </source>
</evidence>
<organism evidence="4 5">
    <name type="scientific">Gossypium arboreum</name>
    <name type="common">Tree cotton</name>
    <name type="synonym">Gossypium nanking</name>
    <dbReference type="NCBI Taxonomy" id="29729"/>
    <lineage>
        <taxon>Eukaryota</taxon>
        <taxon>Viridiplantae</taxon>
        <taxon>Streptophyta</taxon>
        <taxon>Embryophyta</taxon>
        <taxon>Tracheophyta</taxon>
        <taxon>Spermatophyta</taxon>
        <taxon>Magnoliopsida</taxon>
        <taxon>eudicotyledons</taxon>
        <taxon>Gunneridae</taxon>
        <taxon>Pentapetalae</taxon>
        <taxon>rosids</taxon>
        <taxon>malvids</taxon>
        <taxon>Malvales</taxon>
        <taxon>Malvaceae</taxon>
        <taxon>Malvoideae</taxon>
        <taxon>Gossypium</taxon>
    </lineage>
</organism>
<dbReference type="SUPFAM" id="SSF57756">
    <property type="entry name" value="Retrovirus zinc finger-like domains"/>
    <property type="match status" value="1"/>
</dbReference>
<dbReference type="InterPro" id="IPR005162">
    <property type="entry name" value="Retrotrans_gag_dom"/>
</dbReference>
<name>A0ABR0PGL6_GOSAR</name>
<dbReference type="PANTHER" id="PTHR35046:SF9">
    <property type="entry name" value="RNA-DIRECTED DNA POLYMERASE"/>
    <property type="match status" value="1"/>
</dbReference>
<feature type="domain" description="CCHC-type" evidence="3">
    <location>
        <begin position="333"/>
        <end position="346"/>
    </location>
</feature>
<dbReference type="InterPro" id="IPR001878">
    <property type="entry name" value="Znf_CCHC"/>
</dbReference>
<feature type="compositionally biased region" description="Polar residues" evidence="2">
    <location>
        <begin position="307"/>
        <end position="321"/>
    </location>
</feature>
<dbReference type="InterPro" id="IPR036875">
    <property type="entry name" value="Znf_CCHC_sf"/>
</dbReference>
<gene>
    <name evidence="4" type="ORF">PVK06_025361</name>
</gene>
<keyword evidence="1" id="KW-0863">Zinc-finger</keyword>
<accession>A0ABR0PGL6</accession>
<proteinExistence type="predicted"/>
<reference evidence="4 5" key="1">
    <citation type="submission" date="2023-03" db="EMBL/GenBank/DDBJ databases">
        <title>WGS of Gossypium arboreum.</title>
        <authorList>
            <person name="Yu D."/>
        </authorList>
    </citation>
    <scope>NUCLEOTIDE SEQUENCE [LARGE SCALE GENOMIC DNA]</scope>
    <source>
        <tissue evidence="4">Leaf</tissue>
    </source>
</reference>
<dbReference type="PANTHER" id="PTHR35046">
    <property type="entry name" value="ZINC KNUCKLE (CCHC-TYPE) FAMILY PROTEIN"/>
    <property type="match status" value="1"/>
</dbReference>
<dbReference type="PROSITE" id="PS50158">
    <property type="entry name" value="ZF_CCHC"/>
    <property type="match status" value="1"/>
</dbReference>
<feature type="region of interest" description="Disordered" evidence="2">
    <location>
        <begin position="300"/>
        <end position="321"/>
    </location>
</feature>
<dbReference type="Proteomes" id="UP001358586">
    <property type="component" value="Chromosome 7"/>
</dbReference>
<sequence>MSKPAFIITRNNMIGKLRKDQKHRDTILDTINKNLDCLSTKIECQNRNWEDKVDQPRLCAYNARRNFRANDETLVHNDRIQYFLDKPKFNIPPFQAKYDPEAYCEWESKIELMFRYYKCSEEEKVQLATLGFSDYALSWWIQLGIDCQRNRERIIETWNELKQVMRKRYVPSHYYREVLTRLQLLVQGNQSVDEYFKEMEMLIQRANIQEDEEITIVRFVNGLNVSIANALNLDTYIDLEEMVHKAIEIEQQFQQHQSHPFGASHYYRGPSSNFTFKNSKPPYATNKLLSKHAEIKPFEWKSRAPTKHSSTSFKQPISTNFSPQQQRAHDIECFTCKGRGHYNRDCANTRLLLIKEDDELCELEKNDNENSFFESIELDEIETSCSPIEIYCTELNIHNTCEGDMGREEKSCEKTERKETFSDKSLLNGPNLVSENPYEVKLESSQMKKENEKQENTHTKMRSGYVLTGYVLTGYVLTNSNLNLFSGVSLLQDFKNPMTDSKLYYSTIDRQFYLWERAKDSGTNLLEEVGNKASLKAQFQTYGCDGFTLLQDSTTMSKAKQIKSELDQRQDSRTNLFEERENDTCTDGVKSIRFQSSKLSIFRLGKSEEFQ</sequence>
<keyword evidence="1" id="KW-0479">Metal-binding</keyword>
<evidence type="ECO:0000259" key="3">
    <source>
        <dbReference type="PROSITE" id="PS50158"/>
    </source>
</evidence>
<evidence type="ECO:0000313" key="5">
    <source>
        <dbReference type="Proteomes" id="UP001358586"/>
    </source>
</evidence>
<keyword evidence="5" id="KW-1185">Reference proteome</keyword>
<comment type="caution">
    <text evidence="4">The sequence shown here is derived from an EMBL/GenBank/DDBJ whole genome shotgun (WGS) entry which is preliminary data.</text>
</comment>